<proteinExistence type="predicted"/>
<organism evidence="1 2">
    <name type="scientific">Rhizophagus clarus</name>
    <dbReference type="NCBI Taxonomy" id="94130"/>
    <lineage>
        <taxon>Eukaryota</taxon>
        <taxon>Fungi</taxon>
        <taxon>Fungi incertae sedis</taxon>
        <taxon>Mucoromycota</taxon>
        <taxon>Glomeromycotina</taxon>
        <taxon>Glomeromycetes</taxon>
        <taxon>Glomerales</taxon>
        <taxon>Glomeraceae</taxon>
        <taxon>Rhizophagus</taxon>
    </lineage>
</organism>
<evidence type="ECO:0000313" key="2">
    <source>
        <dbReference type="Proteomes" id="UP000615446"/>
    </source>
</evidence>
<dbReference type="EMBL" id="BLAL01000236">
    <property type="protein sequence ID" value="GES94433.1"/>
    <property type="molecule type" value="Genomic_DNA"/>
</dbReference>
<comment type="caution">
    <text evidence="1">The sequence shown here is derived from an EMBL/GenBank/DDBJ whole genome shotgun (WGS) entry which is preliminary data.</text>
</comment>
<name>A0A8H3LT45_9GLOM</name>
<reference evidence="1" key="1">
    <citation type="submission" date="2019-10" db="EMBL/GenBank/DDBJ databases">
        <title>Conservation and host-specific expression of non-tandemly repeated heterogenous ribosome RNA gene in arbuscular mycorrhizal fungi.</title>
        <authorList>
            <person name="Maeda T."/>
            <person name="Kobayashi Y."/>
            <person name="Nakagawa T."/>
            <person name="Ezawa T."/>
            <person name="Yamaguchi K."/>
            <person name="Bino T."/>
            <person name="Nishimoto Y."/>
            <person name="Shigenobu S."/>
            <person name="Kawaguchi M."/>
        </authorList>
    </citation>
    <scope>NUCLEOTIDE SEQUENCE</scope>
    <source>
        <strain evidence="1">HR1</strain>
    </source>
</reference>
<accession>A0A8H3LT45</accession>
<sequence length="223" mass="25942">MEPQRYPANQEQYKYAYCFCNQVCHKVIPGGISKYNYEYIVCNNEECEFIGVRCTTCLCLCKIFVLKEGNLFWSCNNNNQCNFFKQHVLVSLRNHIESCKSLLSINVKTLSEFIFRYVENLAFINILKKLYNYGKLNEINLNEIIEYLADESPGIVGVIKNQILFSTTPNRLISQDSINNIMNFQNISPTPNELGMLSSIDIIKLKHKFEAEVQDNFNEIRKD</sequence>
<dbReference type="Proteomes" id="UP000615446">
    <property type="component" value="Unassembled WGS sequence"/>
</dbReference>
<dbReference type="AlphaFoldDB" id="A0A8H3LT45"/>
<evidence type="ECO:0000313" key="1">
    <source>
        <dbReference type="EMBL" id="GES94433.1"/>
    </source>
</evidence>
<protein>
    <submittedName>
        <fullName evidence="1">Uncharacterized protein</fullName>
    </submittedName>
</protein>
<gene>
    <name evidence="1" type="ORF">RCL2_002116300</name>
</gene>